<evidence type="ECO:0000256" key="1">
    <source>
        <dbReference type="ARBA" id="ARBA00001933"/>
    </source>
</evidence>
<dbReference type="CDD" id="cd00610">
    <property type="entry name" value="OAT_like"/>
    <property type="match status" value="1"/>
</dbReference>
<dbReference type="EC" id="2.6.1.22" evidence="7"/>
<dbReference type="InterPro" id="IPR015422">
    <property type="entry name" value="PyrdxlP-dep_Trfase_small"/>
</dbReference>
<evidence type="ECO:0000313" key="8">
    <source>
        <dbReference type="Proteomes" id="UP000507470"/>
    </source>
</evidence>
<evidence type="ECO:0000256" key="2">
    <source>
        <dbReference type="ARBA" id="ARBA00008954"/>
    </source>
</evidence>
<comment type="cofactor">
    <cofactor evidence="1">
        <name>pyridoxal 5'-phosphate</name>
        <dbReference type="ChEBI" id="CHEBI:597326"/>
    </cofactor>
</comment>
<dbReference type="GO" id="GO:0047298">
    <property type="term" value="F:(S)-3-amino-2-methylpropionate transaminase activity"/>
    <property type="evidence" value="ECO:0007669"/>
    <property type="project" value="UniProtKB-EC"/>
</dbReference>
<keyword evidence="8" id="KW-1185">Reference proteome</keyword>
<dbReference type="InterPro" id="IPR005814">
    <property type="entry name" value="Aminotrans_3"/>
</dbReference>
<dbReference type="FunFam" id="3.40.640.10:FF:000073">
    <property type="entry name" value="Probable 4-aminobutyrate aminotransferase"/>
    <property type="match status" value="1"/>
</dbReference>
<reference evidence="7 8" key="1">
    <citation type="submission" date="2020-06" db="EMBL/GenBank/DDBJ databases">
        <authorList>
            <person name="Li R."/>
            <person name="Bekaert M."/>
        </authorList>
    </citation>
    <scope>NUCLEOTIDE SEQUENCE [LARGE SCALE GENOMIC DNA]</scope>
    <source>
        <strain evidence="8">wild</strain>
    </source>
</reference>
<dbReference type="EMBL" id="CACVKT020003553">
    <property type="protein sequence ID" value="CAC5384372.1"/>
    <property type="molecule type" value="Genomic_DNA"/>
</dbReference>
<proteinExistence type="inferred from homology"/>
<dbReference type="SUPFAM" id="SSF53383">
    <property type="entry name" value="PLP-dependent transferases"/>
    <property type="match status" value="1"/>
</dbReference>
<organism evidence="7 8">
    <name type="scientific">Mytilus coruscus</name>
    <name type="common">Sea mussel</name>
    <dbReference type="NCBI Taxonomy" id="42192"/>
    <lineage>
        <taxon>Eukaryota</taxon>
        <taxon>Metazoa</taxon>
        <taxon>Spiralia</taxon>
        <taxon>Lophotrochozoa</taxon>
        <taxon>Mollusca</taxon>
        <taxon>Bivalvia</taxon>
        <taxon>Autobranchia</taxon>
        <taxon>Pteriomorphia</taxon>
        <taxon>Mytilida</taxon>
        <taxon>Mytiloidea</taxon>
        <taxon>Mytilidae</taxon>
        <taxon>Mytilinae</taxon>
        <taxon>Mytilus</taxon>
    </lineage>
</organism>
<dbReference type="InterPro" id="IPR015421">
    <property type="entry name" value="PyrdxlP-dep_Trfase_major"/>
</dbReference>
<name>A0A6J8BL53_MYTCO</name>
<dbReference type="Proteomes" id="UP000507470">
    <property type="component" value="Unassembled WGS sequence"/>
</dbReference>
<evidence type="ECO:0000256" key="6">
    <source>
        <dbReference type="ARBA" id="ARBA00048021"/>
    </source>
</evidence>
<dbReference type="EC" id="2.6.1.19" evidence="7"/>
<accession>A0A6J8BL53</accession>
<evidence type="ECO:0000256" key="3">
    <source>
        <dbReference type="ARBA" id="ARBA00022576"/>
    </source>
</evidence>
<keyword evidence="5" id="KW-0663">Pyridoxal phosphate</keyword>
<keyword evidence="4 7" id="KW-0808">Transferase</keyword>
<comment type="similarity">
    <text evidence="2">Belongs to the class-III pyridoxal-phosphate-dependent aminotransferase family.</text>
</comment>
<dbReference type="PANTHER" id="PTHR43206:SF1">
    <property type="entry name" value="4-AMINOBUTYRATE AMINOTRANSFERASE, MITOCHONDRIAL"/>
    <property type="match status" value="1"/>
</dbReference>
<comment type="catalytic activity">
    <reaction evidence="6">
        <text>4-aminobutanoate + 2-oxoglutarate = succinate semialdehyde + L-glutamate</text>
        <dbReference type="Rhea" id="RHEA:23352"/>
        <dbReference type="ChEBI" id="CHEBI:16810"/>
        <dbReference type="ChEBI" id="CHEBI:29985"/>
        <dbReference type="ChEBI" id="CHEBI:57706"/>
        <dbReference type="ChEBI" id="CHEBI:59888"/>
        <dbReference type="EC" id="2.6.1.19"/>
    </reaction>
</comment>
<dbReference type="Gene3D" id="3.90.1150.10">
    <property type="entry name" value="Aspartate Aminotransferase, domain 1"/>
    <property type="match status" value="2"/>
</dbReference>
<dbReference type="GO" id="GO:0030170">
    <property type="term" value="F:pyridoxal phosphate binding"/>
    <property type="evidence" value="ECO:0007669"/>
    <property type="project" value="InterPro"/>
</dbReference>
<dbReference type="Pfam" id="PF00202">
    <property type="entry name" value="Aminotran_3"/>
    <property type="match status" value="2"/>
</dbReference>
<dbReference type="OrthoDB" id="5419315at2759"/>
<dbReference type="Gene3D" id="3.40.640.10">
    <property type="entry name" value="Type I PLP-dependent aspartate aminotransferase-like (Major domain)"/>
    <property type="match status" value="1"/>
</dbReference>
<dbReference type="GO" id="GO:0005739">
    <property type="term" value="C:mitochondrion"/>
    <property type="evidence" value="ECO:0007669"/>
    <property type="project" value="TreeGrafter"/>
</dbReference>
<dbReference type="GO" id="GO:0009450">
    <property type="term" value="P:gamma-aminobutyric acid catabolic process"/>
    <property type="evidence" value="ECO:0007669"/>
    <property type="project" value="TreeGrafter"/>
</dbReference>
<dbReference type="InterPro" id="IPR015424">
    <property type="entry name" value="PyrdxlP-dep_Trfase"/>
</dbReference>
<dbReference type="PANTHER" id="PTHR43206">
    <property type="entry name" value="AMINOTRANSFERASE"/>
    <property type="match status" value="1"/>
</dbReference>
<evidence type="ECO:0000256" key="4">
    <source>
        <dbReference type="ARBA" id="ARBA00022679"/>
    </source>
</evidence>
<gene>
    <name evidence="7" type="ORF">MCOR_20029</name>
</gene>
<dbReference type="AlphaFoldDB" id="A0A6J8BL53"/>
<dbReference type="GO" id="GO:0034386">
    <property type="term" value="F:4-aminobutyrate:2-oxoglutarate transaminase activity"/>
    <property type="evidence" value="ECO:0007669"/>
    <property type="project" value="UniProtKB-EC"/>
</dbReference>
<protein>
    <submittedName>
        <fullName evidence="7">ABAT</fullName>
        <ecNumber evidence="7">2.6.1.19</ecNumber>
        <ecNumber evidence="7">2.6.1.22</ecNumber>
    </submittedName>
</protein>
<sequence>MLYLKIKNDFTLKEVTKQDKFPSRHMMLSKQQDDHNNNSYNKLFYYQQTEVKELMKKMNRININAIFHKCMRSGMKKGLSASTSATIIRATAEPNFPEMKTSVPGPKSKELIRQLGTIQNSDAVHFFVDYDKSYGNYIVDVDGNTMLDLFTQIASLPLGYNHPSMLESIQNPDNIYAFLNRPALGFYPPGDWVTRLRSSLLQVAPPGLSEVMTMACGSCAIENGLKAMFISHQGKMRNGLPPSQEELQSCLINQYPGCPDLTVLSFKNALHGRTMGAAAVSHNKWTHKLDFPAPEWPIASFPDLKYPLEENVRENQADTKRCLEEVEDLIDIWNKKKRPVVGIITEPIQAEGGDNFALPEFFQGLQEICFKNDICFQMDEVQTGCGVTGKMWAHEHFNLRQPPDIVSFSKKMLTGGFYYNSKFRPNEVNQCKQLRVIENRKHFCDTWVVVFHNENKLKLLRLKLSNLHKDVKEGFRIFNTWIGDPSKVILLEAVVKVMKEQHLMSNVNDTGKHFFDGLYDLQDKYPNILSKVRGLGLYGAVDFTDKETRDIVMSKLREKGIHTGGCGVKTIRFRPTLTLKKHHADIFLDRLNLVLGDLSADSNDRQFQSVS</sequence>
<keyword evidence="3 7" id="KW-0032">Aminotransferase</keyword>
<evidence type="ECO:0000256" key="5">
    <source>
        <dbReference type="ARBA" id="ARBA00022898"/>
    </source>
</evidence>
<evidence type="ECO:0000313" key="7">
    <source>
        <dbReference type="EMBL" id="CAC5384372.1"/>
    </source>
</evidence>